<protein>
    <submittedName>
        <fullName evidence="1">BrnA antitoxin family protein</fullName>
    </submittedName>
</protein>
<dbReference type="Pfam" id="PF14384">
    <property type="entry name" value="BrnA_antitoxin"/>
    <property type="match status" value="1"/>
</dbReference>
<dbReference type="AlphaFoldDB" id="A0AA41UEN4"/>
<keyword evidence="2" id="KW-1185">Reference proteome</keyword>
<gene>
    <name evidence="1" type="ORF">ML536_17465</name>
</gene>
<dbReference type="EMBL" id="JALAZD010000002">
    <property type="protein sequence ID" value="MCI0128624.1"/>
    <property type="molecule type" value="Genomic_DNA"/>
</dbReference>
<sequence>MRYELDPLNPPPLTKEQEAELAALARMSDDEIDFSDIPEADDGFFQRARPAHFRPLKQQLTLRIDADLIAWFKQEAGGDGRGYQTRINQALREYVVSKQQARKKAG</sequence>
<accession>A0AA41UEN4</accession>
<dbReference type="InterPro" id="IPR025528">
    <property type="entry name" value="BrnA_antitoxin"/>
</dbReference>
<evidence type="ECO:0000313" key="2">
    <source>
        <dbReference type="Proteomes" id="UP001156140"/>
    </source>
</evidence>
<dbReference type="Proteomes" id="UP001156140">
    <property type="component" value="Unassembled WGS sequence"/>
</dbReference>
<proteinExistence type="predicted"/>
<organism evidence="1 2">
    <name type="scientific">Paradevosia shaoguanensis</name>
    <dbReference type="NCBI Taxonomy" id="1335043"/>
    <lineage>
        <taxon>Bacteria</taxon>
        <taxon>Pseudomonadati</taxon>
        <taxon>Pseudomonadota</taxon>
        <taxon>Alphaproteobacteria</taxon>
        <taxon>Hyphomicrobiales</taxon>
        <taxon>Devosiaceae</taxon>
        <taxon>Paradevosia</taxon>
    </lineage>
</organism>
<name>A0AA41UEN4_9HYPH</name>
<evidence type="ECO:0000313" key="1">
    <source>
        <dbReference type="EMBL" id="MCI0128624.1"/>
    </source>
</evidence>
<dbReference type="RefSeq" id="WP_281736723.1">
    <property type="nucleotide sequence ID" value="NZ_JAKETQ010000002.1"/>
</dbReference>
<reference evidence="1" key="1">
    <citation type="submission" date="2022-03" db="EMBL/GenBank/DDBJ databases">
        <title>The complete genome sequence of a Methyloterrigena soli.</title>
        <authorList>
            <person name="Zi Z."/>
        </authorList>
    </citation>
    <scope>NUCLEOTIDE SEQUENCE</scope>
    <source>
        <strain evidence="1">M48</strain>
    </source>
</reference>
<comment type="caution">
    <text evidence="1">The sequence shown here is derived from an EMBL/GenBank/DDBJ whole genome shotgun (WGS) entry which is preliminary data.</text>
</comment>